<dbReference type="Pfam" id="PF04519">
    <property type="entry name" value="Bactofilin"/>
    <property type="match status" value="1"/>
</dbReference>
<dbReference type="RefSeq" id="WP_143744011.1">
    <property type="nucleotide sequence ID" value="NZ_NJGG01000001.1"/>
</dbReference>
<dbReference type="OrthoDB" id="9006714at2"/>
<reference evidence="3 4" key="1">
    <citation type="submission" date="2017-06" db="EMBL/GenBank/DDBJ databases">
        <title>Reclassification of a Polynucleobacter cosmopolitanus strain isolated from tropical Lake Victoria as Polynucleobacter victoriensis comb. nov.</title>
        <authorList>
            <person name="Hahn M.W."/>
        </authorList>
    </citation>
    <scope>NUCLEOTIDE SEQUENCE [LARGE SCALE GENOMIC DNA]</scope>
    <source>
        <strain evidence="3 4">MWH-MoIso2</strain>
    </source>
</reference>
<comment type="similarity">
    <text evidence="1">Belongs to the bactofilin family.</text>
</comment>
<feature type="region of interest" description="Disordered" evidence="2">
    <location>
        <begin position="113"/>
        <end position="133"/>
    </location>
</feature>
<proteinExistence type="inferred from homology"/>
<organism evidence="3 4">
    <name type="scientific">Polynucleobacter cosmopolitanus</name>
    <dbReference type="NCBI Taxonomy" id="351345"/>
    <lineage>
        <taxon>Bacteria</taxon>
        <taxon>Pseudomonadati</taxon>
        <taxon>Pseudomonadota</taxon>
        <taxon>Betaproteobacteria</taxon>
        <taxon>Burkholderiales</taxon>
        <taxon>Burkholderiaceae</taxon>
        <taxon>Polynucleobacter</taxon>
    </lineage>
</organism>
<evidence type="ECO:0000256" key="2">
    <source>
        <dbReference type="SAM" id="MobiDB-lite"/>
    </source>
</evidence>
<keyword evidence="4" id="KW-1185">Reference proteome</keyword>
<evidence type="ECO:0000313" key="4">
    <source>
        <dbReference type="Proteomes" id="UP000215188"/>
    </source>
</evidence>
<evidence type="ECO:0000313" key="3">
    <source>
        <dbReference type="EMBL" id="OXL16223.1"/>
    </source>
</evidence>
<evidence type="ECO:0008006" key="5">
    <source>
        <dbReference type="Google" id="ProtNLM"/>
    </source>
</evidence>
<dbReference type="Proteomes" id="UP000215188">
    <property type="component" value="Unassembled WGS sequence"/>
</dbReference>
<name>A0A229FWD8_9BURK</name>
<gene>
    <name evidence="3" type="ORF">AOC33_03875</name>
</gene>
<feature type="compositionally biased region" description="Low complexity" evidence="2">
    <location>
        <begin position="123"/>
        <end position="133"/>
    </location>
</feature>
<dbReference type="EMBL" id="NJGG01000001">
    <property type="protein sequence ID" value="OXL16223.1"/>
    <property type="molecule type" value="Genomic_DNA"/>
</dbReference>
<comment type="caution">
    <text evidence="3">The sequence shown here is derived from an EMBL/GenBank/DDBJ whole genome shotgun (WGS) entry which is preliminary data.</text>
</comment>
<evidence type="ECO:0000256" key="1">
    <source>
        <dbReference type="ARBA" id="ARBA00044755"/>
    </source>
</evidence>
<dbReference type="InterPro" id="IPR007607">
    <property type="entry name" value="BacA/B"/>
</dbReference>
<accession>A0A229FWD8</accession>
<dbReference type="AlphaFoldDB" id="A0A229FWD8"/>
<dbReference type="PANTHER" id="PTHR35024">
    <property type="entry name" value="HYPOTHETICAL CYTOSOLIC PROTEIN"/>
    <property type="match status" value="1"/>
</dbReference>
<protein>
    <recommendedName>
        <fullName evidence="5">Cell shape determination protein CcmA</fullName>
    </recommendedName>
</protein>
<sequence>MESFDTLVGKSSVIHGRMTVHDSLRIDGKVFGNLEPADKYPCSIAVGPSGVVTGNIHCNKAYIAGKVIGNIFAKELIFLSDCAVVHGDISAEAFTIATGAVIEGTMLQANRKVRNPQSNQLRSSTSASSMTSV</sequence>
<dbReference type="PANTHER" id="PTHR35024:SF4">
    <property type="entry name" value="POLYMER-FORMING CYTOSKELETAL PROTEIN"/>
    <property type="match status" value="1"/>
</dbReference>